<feature type="transmembrane region" description="Helical" evidence="6">
    <location>
        <begin position="60"/>
        <end position="78"/>
    </location>
</feature>
<dbReference type="Pfam" id="PF07690">
    <property type="entry name" value="MFS_1"/>
    <property type="match status" value="1"/>
</dbReference>
<feature type="transmembrane region" description="Helical" evidence="6">
    <location>
        <begin position="12"/>
        <end position="35"/>
    </location>
</feature>
<name>A0A9D2SB98_9FIRM</name>
<dbReference type="GO" id="GO:0005886">
    <property type="term" value="C:plasma membrane"/>
    <property type="evidence" value="ECO:0007669"/>
    <property type="project" value="UniProtKB-SubCell"/>
</dbReference>
<feature type="transmembrane region" description="Helical" evidence="6">
    <location>
        <begin position="325"/>
        <end position="343"/>
    </location>
</feature>
<feature type="domain" description="Major facilitator superfamily (MFS) profile" evidence="7">
    <location>
        <begin position="20"/>
        <end position="441"/>
    </location>
</feature>
<organism evidence="8 9">
    <name type="scientific">Candidatus Flavonifractor intestinigallinarum</name>
    <dbReference type="NCBI Taxonomy" id="2838586"/>
    <lineage>
        <taxon>Bacteria</taxon>
        <taxon>Bacillati</taxon>
        <taxon>Bacillota</taxon>
        <taxon>Clostridia</taxon>
        <taxon>Eubacteriales</taxon>
        <taxon>Oscillospiraceae</taxon>
        <taxon>Flavonifractor</taxon>
    </lineage>
</organism>
<keyword evidence="4 6" id="KW-1133">Transmembrane helix</keyword>
<evidence type="ECO:0000256" key="2">
    <source>
        <dbReference type="ARBA" id="ARBA00022448"/>
    </source>
</evidence>
<protein>
    <submittedName>
        <fullName evidence="8">MFS transporter</fullName>
    </submittedName>
</protein>
<proteinExistence type="predicted"/>
<comment type="caution">
    <text evidence="8">The sequence shown here is derived from an EMBL/GenBank/DDBJ whole genome shotgun (WGS) entry which is preliminary data.</text>
</comment>
<evidence type="ECO:0000313" key="8">
    <source>
        <dbReference type="EMBL" id="HJB80376.1"/>
    </source>
</evidence>
<keyword evidence="5 6" id="KW-0472">Membrane</keyword>
<keyword evidence="2" id="KW-0813">Transport</keyword>
<comment type="subcellular location">
    <subcellularLocation>
        <location evidence="1">Cell membrane</location>
        <topology evidence="1">Multi-pass membrane protein</topology>
    </subcellularLocation>
</comment>
<dbReference type="PROSITE" id="PS50850">
    <property type="entry name" value="MFS"/>
    <property type="match status" value="1"/>
</dbReference>
<evidence type="ECO:0000256" key="6">
    <source>
        <dbReference type="SAM" id="Phobius"/>
    </source>
</evidence>
<dbReference type="Proteomes" id="UP000823921">
    <property type="component" value="Unassembled WGS sequence"/>
</dbReference>
<evidence type="ECO:0000256" key="5">
    <source>
        <dbReference type="ARBA" id="ARBA00023136"/>
    </source>
</evidence>
<accession>A0A9D2SB98</accession>
<reference evidence="8" key="2">
    <citation type="submission" date="2021-04" db="EMBL/GenBank/DDBJ databases">
        <authorList>
            <person name="Gilroy R."/>
        </authorList>
    </citation>
    <scope>NUCLEOTIDE SEQUENCE</scope>
    <source>
        <strain evidence="8">CHK192-8294</strain>
    </source>
</reference>
<feature type="transmembrane region" description="Helical" evidence="6">
    <location>
        <begin position="388"/>
        <end position="407"/>
    </location>
</feature>
<dbReference type="SUPFAM" id="SSF103473">
    <property type="entry name" value="MFS general substrate transporter"/>
    <property type="match status" value="1"/>
</dbReference>
<evidence type="ECO:0000256" key="3">
    <source>
        <dbReference type="ARBA" id="ARBA00022692"/>
    </source>
</evidence>
<dbReference type="InterPro" id="IPR036259">
    <property type="entry name" value="MFS_trans_sf"/>
</dbReference>
<evidence type="ECO:0000259" key="7">
    <source>
        <dbReference type="PROSITE" id="PS50850"/>
    </source>
</evidence>
<dbReference type="AlphaFoldDB" id="A0A9D2SB98"/>
<feature type="transmembrane region" description="Helical" evidence="6">
    <location>
        <begin position="260"/>
        <end position="282"/>
    </location>
</feature>
<dbReference type="Gene3D" id="1.20.1250.20">
    <property type="entry name" value="MFS general substrate transporter like domains"/>
    <property type="match status" value="2"/>
</dbReference>
<evidence type="ECO:0000256" key="4">
    <source>
        <dbReference type="ARBA" id="ARBA00022989"/>
    </source>
</evidence>
<feature type="transmembrane region" description="Helical" evidence="6">
    <location>
        <begin position="111"/>
        <end position="141"/>
    </location>
</feature>
<dbReference type="InterPro" id="IPR050327">
    <property type="entry name" value="Proton-linked_MCT"/>
</dbReference>
<sequence length="452" mass="47755">MAKQNLRDGNKNSVVNFGAGWVVIIYCLLMFFLYVGMCNDGANITAPNVAARLGLEQGDIMNMNSPAGIIGVVFFIVVGQINRKVGARITSGVCCIISGITYIIACSAPNIAVYTIAMCFVYGSIMSAGYVAGGTLVATWFPKKKGVVMGYTTMGHNFASAFYVQLVAILIAPTAVATSVGGADLSNVGANFPGGIVPIGIAAIVLGILGMLFIRNTPQERGINPDNVSDEVYKNEYDTTDAVEGDGGWTTGKLLATKELWLAAITTGFFQICSVGVMSQLVTRNIQLGFTPQAAMNVMTILALGGVVGSWIIGIIDDKIGTKKTMVGFGIWYAIALLCNFGATDSSSPLVYVSLFMIAMGIGGSANFTTSLPTSIFGRQGFDKVNSVIFPIQGAITALCFLVNGMVQKMTGGEIKMAYLVFAGVALVNVVLVLIVNEHRFNRDWKAAHPGK</sequence>
<feature type="transmembrane region" description="Helical" evidence="6">
    <location>
        <begin position="419"/>
        <end position="436"/>
    </location>
</feature>
<evidence type="ECO:0000313" key="9">
    <source>
        <dbReference type="Proteomes" id="UP000823921"/>
    </source>
</evidence>
<dbReference type="GO" id="GO:0022857">
    <property type="term" value="F:transmembrane transporter activity"/>
    <property type="evidence" value="ECO:0007669"/>
    <property type="project" value="InterPro"/>
</dbReference>
<dbReference type="EMBL" id="DWXO01000052">
    <property type="protein sequence ID" value="HJB80376.1"/>
    <property type="molecule type" value="Genomic_DNA"/>
</dbReference>
<feature type="transmembrane region" description="Helical" evidence="6">
    <location>
        <begin position="162"/>
        <end position="183"/>
    </location>
</feature>
<keyword evidence="3 6" id="KW-0812">Transmembrane</keyword>
<dbReference type="InterPro" id="IPR011701">
    <property type="entry name" value="MFS"/>
</dbReference>
<feature type="transmembrane region" description="Helical" evidence="6">
    <location>
        <begin position="85"/>
        <end position="105"/>
    </location>
</feature>
<evidence type="ECO:0000256" key="1">
    <source>
        <dbReference type="ARBA" id="ARBA00004651"/>
    </source>
</evidence>
<feature type="transmembrane region" description="Helical" evidence="6">
    <location>
        <begin position="349"/>
        <end position="368"/>
    </location>
</feature>
<dbReference type="PANTHER" id="PTHR11360">
    <property type="entry name" value="MONOCARBOXYLATE TRANSPORTER"/>
    <property type="match status" value="1"/>
</dbReference>
<reference evidence="8" key="1">
    <citation type="journal article" date="2021" name="PeerJ">
        <title>Extensive microbial diversity within the chicken gut microbiome revealed by metagenomics and culture.</title>
        <authorList>
            <person name="Gilroy R."/>
            <person name="Ravi A."/>
            <person name="Getino M."/>
            <person name="Pursley I."/>
            <person name="Horton D.L."/>
            <person name="Alikhan N.F."/>
            <person name="Baker D."/>
            <person name="Gharbi K."/>
            <person name="Hall N."/>
            <person name="Watson M."/>
            <person name="Adriaenssens E.M."/>
            <person name="Foster-Nyarko E."/>
            <person name="Jarju S."/>
            <person name="Secka A."/>
            <person name="Antonio M."/>
            <person name="Oren A."/>
            <person name="Chaudhuri R.R."/>
            <person name="La Ragione R."/>
            <person name="Hildebrand F."/>
            <person name="Pallen M.J."/>
        </authorList>
    </citation>
    <scope>NUCLEOTIDE SEQUENCE</scope>
    <source>
        <strain evidence="8">CHK192-8294</strain>
    </source>
</reference>
<dbReference type="InterPro" id="IPR020846">
    <property type="entry name" value="MFS_dom"/>
</dbReference>
<feature type="transmembrane region" description="Helical" evidence="6">
    <location>
        <begin position="294"/>
        <end position="313"/>
    </location>
</feature>
<feature type="transmembrane region" description="Helical" evidence="6">
    <location>
        <begin position="195"/>
        <end position="214"/>
    </location>
</feature>
<gene>
    <name evidence="8" type="ORF">H9712_05275</name>
</gene>